<dbReference type="GO" id="GO:0003700">
    <property type="term" value="F:DNA-binding transcription factor activity"/>
    <property type="evidence" value="ECO:0007669"/>
    <property type="project" value="InterPro"/>
</dbReference>
<sequence>MERTSKRDARARVVGVLAEAGAVSRADLARRAALAPSTVSAVVSDLQAAGLVVEPADPVHPPERQTVGRPPVLIALHRKAGVVAGIDFGKRHLRMAISDLSHQLLAERHRALADDVPAREAIALAKAMFRDALEEAQVHSGELLGIGMGLPGPVHRPSGQLGNSTILPGWVGINAAEAVAEALGHPVEVENDANLGALGEWMWGSGRGVDHMAYVKAATGIGAGFIVAGQPYVGAGGTAGELGHTVVDPGGPICRCGNRGCLETLAGAPAVLGSLRDVHGDDLTLPEAVELALRGDAGCARAIADAGTAIGTAVATLCNLFNPRRVVVGGDLGHAGELLLEPLRDSLRRGAIRSAADDVQVLEGELGERAEVLGAVALVLGRVVA</sequence>
<dbReference type="SUPFAM" id="SSF53067">
    <property type="entry name" value="Actin-like ATPase domain"/>
    <property type="match status" value="1"/>
</dbReference>
<dbReference type="Proteomes" id="UP001147653">
    <property type="component" value="Unassembled WGS sequence"/>
</dbReference>
<dbReference type="InterPro" id="IPR036388">
    <property type="entry name" value="WH-like_DNA-bd_sf"/>
</dbReference>
<evidence type="ECO:0000259" key="2">
    <source>
        <dbReference type="Pfam" id="PF12802"/>
    </source>
</evidence>
<gene>
    <name evidence="3" type="ORF">OJ997_08045</name>
</gene>
<organism evidence="3 4">
    <name type="scientific">Solirubrobacter phytolaccae</name>
    <dbReference type="NCBI Taxonomy" id="1404360"/>
    <lineage>
        <taxon>Bacteria</taxon>
        <taxon>Bacillati</taxon>
        <taxon>Actinomycetota</taxon>
        <taxon>Thermoleophilia</taxon>
        <taxon>Solirubrobacterales</taxon>
        <taxon>Solirubrobacteraceae</taxon>
        <taxon>Solirubrobacter</taxon>
    </lineage>
</organism>
<protein>
    <submittedName>
        <fullName evidence="3">ROK family protein</fullName>
    </submittedName>
</protein>
<dbReference type="InterPro" id="IPR000835">
    <property type="entry name" value="HTH_MarR-typ"/>
</dbReference>
<keyword evidence="4" id="KW-1185">Reference proteome</keyword>
<evidence type="ECO:0000256" key="1">
    <source>
        <dbReference type="ARBA" id="ARBA00006479"/>
    </source>
</evidence>
<reference evidence="3" key="1">
    <citation type="submission" date="2022-10" db="EMBL/GenBank/DDBJ databases">
        <title>The WGS of Solirubrobacter phytolaccae KCTC 29190.</title>
        <authorList>
            <person name="Jiang Z."/>
        </authorList>
    </citation>
    <scope>NUCLEOTIDE SEQUENCE</scope>
    <source>
        <strain evidence="3">KCTC 29190</strain>
    </source>
</reference>
<dbReference type="AlphaFoldDB" id="A0A9X3SEA2"/>
<dbReference type="PANTHER" id="PTHR18964">
    <property type="entry name" value="ROK (REPRESSOR, ORF, KINASE) FAMILY"/>
    <property type="match status" value="1"/>
</dbReference>
<dbReference type="Pfam" id="PF00480">
    <property type="entry name" value="ROK"/>
    <property type="match status" value="1"/>
</dbReference>
<comment type="similarity">
    <text evidence="1">Belongs to the ROK (NagC/XylR) family.</text>
</comment>
<comment type="caution">
    <text evidence="3">The sequence shown here is derived from an EMBL/GenBank/DDBJ whole genome shotgun (WGS) entry which is preliminary data.</text>
</comment>
<dbReference type="PANTHER" id="PTHR18964:SF173">
    <property type="entry name" value="GLUCOKINASE"/>
    <property type="match status" value="1"/>
</dbReference>
<dbReference type="CDD" id="cd24076">
    <property type="entry name" value="ASKHA_ATPase_ROK_BsXylR-like"/>
    <property type="match status" value="1"/>
</dbReference>
<proteinExistence type="inferred from homology"/>
<name>A0A9X3SEA2_9ACTN</name>
<feature type="domain" description="HTH marR-type" evidence="2">
    <location>
        <begin position="9"/>
        <end position="58"/>
    </location>
</feature>
<accession>A0A9X3SEA2</accession>
<dbReference type="InterPro" id="IPR036390">
    <property type="entry name" value="WH_DNA-bd_sf"/>
</dbReference>
<evidence type="ECO:0000313" key="4">
    <source>
        <dbReference type="Proteomes" id="UP001147653"/>
    </source>
</evidence>
<evidence type="ECO:0000313" key="3">
    <source>
        <dbReference type="EMBL" id="MDA0180242.1"/>
    </source>
</evidence>
<dbReference type="Pfam" id="PF12802">
    <property type="entry name" value="MarR_2"/>
    <property type="match status" value="1"/>
</dbReference>
<dbReference type="InterPro" id="IPR000600">
    <property type="entry name" value="ROK"/>
</dbReference>
<dbReference type="EMBL" id="JAPDDP010000011">
    <property type="protein sequence ID" value="MDA0180242.1"/>
    <property type="molecule type" value="Genomic_DNA"/>
</dbReference>
<dbReference type="RefSeq" id="WP_270024552.1">
    <property type="nucleotide sequence ID" value="NZ_JAPDDP010000011.1"/>
</dbReference>
<dbReference type="Gene3D" id="1.10.10.10">
    <property type="entry name" value="Winged helix-like DNA-binding domain superfamily/Winged helix DNA-binding domain"/>
    <property type="match status" value="1"/>
</dbReference>
<dbReference type="SUPFAM" id="SSF46785">
    <property type="entry name" value="Winged helix' DNA-binding domain"/>
    <property type="match status" value="1"/>
</dbReference>
<dbReference type="Gene3D" id="3.30.420.40">
    <property type="match status" value="2"/>
</dbReference>
<dbReference type="InterPro" id="IPR043129">
    <property type="entry name" value="ATPase_NBD"/>
</dbReference>